<organism evidence="1 3">
    <name type="scientific">Aliivibrio fischeri</name>
    <name type="common">Vibrio fischeri</name>
    <dbReference type="NCBI Taxonomy" id="668"/>
    <lineage>
        <taxon>Bacteria</taxon>
        <taxon>Pseudomonadati</taxon>
        <taxon>Pseudomonadota</taxon>
        <taxon>Gammaproteobacteria</taxon>
        <taxon>Vibrionales</taxon>
        <taxon>Vibrionaceae</taxon>
        <taxon>Aliivibrio</taxon>
    </lineage>
</organism>
<name>A0A1B9P515_ALIFS</name>
<dbReference type="Proteomes" id="UP000448038">
    <property type="component" value="Unassembled WGS sequence"/>
</dbReference>
<dbReference type="Proteomes" id="UP000321787">
    <property type="component" value="Unassembled WGS sequence"/>
</dbReference>
<reference evidence="2 4" key="2">
    <citation type="submission" date="2019-11" db="EMBL/GenBank/DDBJ databases">
        <title>Using colonization assays and comparative genomics to discover symbiosis behaviors and factors in Vibrio fischeri.</title>
        <authorList>
            <person name="Bongrand C."/>
            <person name="Moriano-Gutierrez S."/>
            <person name="Arevalo P."/>
            <person name="Mcfall-Ngai M."/>
            <person name="Visick K."/>
            <person name="Polz M.F."/>
            <person name="Ruby E.G."/>
        </authorList>
    </citation>
    <scope>NUCLEOTIDE SEQUENCE [LARGE SCALE GENOMIC DNA]</scope>
    <source>
        <strain evidence="2">Emors.4.1</strain>
        <strain evidence="4">emors.4.1</strain>
    </source>
</reference>
<evidence type="ECO:0000313" key="4">
    <source>
        <dbReference type="Proteomes" id="UP000448038"/>
    </source>
</evidence>
<comment type="caution">
    <text evidence="1">The sequence shown here is derived from an EMBL/GenBank/DDBJ whole genome shotgun (WGS) entry which is preliminary data.</text>
</comment>
<dbReference type="AlphaFoldDB" id="A0A1B9P515"/>
<accession>A0A1B9P515</accession>
<evidence type="ECO:0000313" key="3">
    <source>
        <dbReference type="Proteomes" id="UP000321787"/>
    </source>
</evidence>
<evidence type="ECO:0000313" key="1">
    <source>
        <dbReference type="EMBL" id="GEK15474.1"/>
    </source>
</evidence>
<dbReference type="EMBL" id="WOBN01000009">
    <property type="protein sequence ID" value="MUK48378.1"/>
    <property type="molecule type" value="Genomic_DNA"/>
</dbReference>
<evidence type="ECO:0000313" key="2">
    <source>
        <dbReference type="EMBL" id="MUK48378.1"/>
    </source>
</evidence>
<sequence>MITCKSKLEAAFKQALEAHHHEQKQLTVAAQELGSCNKTIDCLSLEEIIYLKLVMSLP</sequence>
<protein>
    <submittedName>
        <fullName evidence="1">Uncharacterized protein</fullName>
    </submittedName>
</protein>
<gene>
    <name evidence="1" type="ORF">AFI02nite_35100</name>
    <name evidence="2" type="ORF">GNP88_04145</name>
</gene>
<dbReference type="GeneID" id="54166558"/>
<proteinExistence type="predicted"/>
<reference evidence="1 3" key="1">
    <citation type="submission" date="2019-07" db="EMBL/GenBank/DDBJ databases">
        <title>Whole genome shotgun sequence of Aliivibrio fischeri NBRC 101058.</title>
        <authorList>
            <person name="Hosoyama A."/>
            <person name="Uohara A."/>
            <person name="Ohji S."/>
            <person name="Ichikawa N."/>
        </authorList>
    </citation>
    <scope>NUCLEOTIDE SEQUENCE [LARGE SCALE GENOMIC DNA]</scope>
    <source>
        <strain evidence="1 3">NBRC 101058</strain>
    </source>
</reference>
<dbReference type="RefSeq" id="WP_011262411.1">
    <property type="nucleotide sequence ID" value="NZ_BJTZ01000030.1"/>
</dbReference>
<dbReference type="EMBL" id="BJTZ01000030">
    <property type="protein sequence ID" value="GEK15474.1"/>
    <property type="molecule type" value="Genomic_DNA"/>
</dbReference>